<dbReference type="OrthoDB" id="202470at2759"/>
<evidence type="ECO:0000313" key="3">
    <source>
        <dbReference type="Proteomes" id="UP000037460"/>
    </source>
</evidence>
<organism evidence="2 3">
    <name type="scientific">Chrysochromulina tobinii</name>
    <dbReference type="NCBI Taxonomy" id="1460289"/>
    <lineage>
        <taxon>Eukaryota</taxon>
        <taxon>Haptista</taxon>
        <taxon>Haptophyta</taxon>
        <taxon>Prymnesiophyceae</taxon>
        <taxon>Prymnesiales</taxon>
        <taxon>Chrysochromulinaceae</taxon>
        <taxon>Chrysochromulina</taxon>
    </lineage>
</organism>
<gene>
    <name evidence="2" type="ORF">Ctob_016101</name>
</gene>
<dbReference type="SUPFAM" id="SSF51735">
    <property type="entry name" value="NAD(P)-binding Rossmann-fold domains"/>
    <property type="match status" value="1"/>
</dbReference>
<protein>
    <submittedName>
        <fullName evidence="2">Gdp-l-fucose synthase</fullName>
    </submittedName>
</protein>
<dbReference type="GO" id="GO:0050577">
    <property type="term" value="F:GDP-L-fucose synthase activity"/>
    <property type="evidence" value="ECO:0007669"/>
    <property type="project" value="TreeGrafter"/>
</dbReference>
<evidence type="ECO:0000259" key="1">
    <source>
        <dbReference type="Pfam" id="PF01370"/>
    </source>
</evidence>
<keyword evidence="3" id="KW-1185">Reference proteome</keyword>
<name>A0A0M0K0L6_9EUKA</name>
<dbReference type="InterPro" id="IPR036291">
    <property type="entry name" value="NAD(P)-bd_dom_sf"/>
</dbReference>
<accession>A0A0M0K0L6</accession>
<comment type="caution">
    <text evidence="2">The sequence shown here is derived from an EMBL/GenBank/DDBJ whole genome shotgun (WGS) entry which is preliminary data.</text>
</comment>
<dbReference type="PANTHER" id="PTHR43238:SF1">
    <property type="entry name" value="GDP-L-FUCOSE SYNTHASE"/>
    <property type="match status" value="1"/>
</dbReference>
<reference evidence="3" key="1">
    <citation type="journal article" date="2015" name="PLoS Genet.">
        <title>Genome Sequence and Transcriptome Analyses of Chrysochromulina tobin: Metabolic Tools for Enhanced Algal Fitness in the Prominent Order Prymnesiales (Haptophyceae).</title>
        <authorList>
            <person name="Hovde B.T."/>
            <person name="Deodato C.R."/>
            <person name="Hunsperger H.M."/>
            <person name="Ryken S.A."/>
            <person name="Yost W."/>
            <person name="Jha R.K."/>
            <person name="Patterson J."/>
            <person name="Monnat R.J. Jr."/>
            <person name="Barlow S.B."/>
            <person name="Starkenburg S.R."/>
            <person name="Cattolico R.A."/>
        </authorList>
    </citation>
    <scope>NUCLEOTIDE SEQUENCE</scope>
    <source>
        <strain evidence="3">CCMP291</strain>
    </source>
</reference>
<evidence type="ECO:0000313" key="2">
    <source>
        <dbReference type="EMBL" id="KOO31928.1"/>
    </source>
</evidence>
<proteinExistence type="predicted"/>
<dbReference type="PANTHER" id="PTHR43238">
    <property type="entry name" value="GDP-L-FUCOSE SYNTHASE"/>
    <property type="match status" value="1"/>
</dbReference>
<dbReference type="EMBL" id="JWZX01001893">
    <property type="protein sequence ID" value="KOO31928.1"/>
    <property type="molecule type" value="Genomic_DNA"/>
</dbReference>
<dbReference type="Pfam" id="PF01370">
    <property type="entry name" value="Epimerase"/>
    <property type="match status" value="1"/>
</dbReference>
<feature type="domain" description="NAD-dependent epimerase/dehydratase" evidence="1">
    <location>
        <begin position="3"/>
        <end position="114"/>
    </location>
</feature>
<dbReference type="Proteomes" id="UP000037460">
    <property type="component" value="Unassembled WGS sequence"/>
</dbReference>
<dbReference type="InterPro" id="IPR001509">
    <property type="entry name" value="Epimerase_deHydtase"/>
</dbReference>
<dbReference type="AlphaFoldDB" id="A0A0M0K0L6"/>
<dbReference type="Gene3D" id="3.90.25.10">
    <property type="entry name" value="UDP-galactose 4-epimerase, domain 1"/>
    <property type="match status" value="1"/>
</dbReference>
<sequence length="200" mass="22145">MIHNGPPHHSNEGYAYAKRMIDVINRCYHLQHGCMFTSVVPTNIFGPHDNFSIEDGHVLPGLMHKCLLAKQRQAAGEEGSFVIWGSGTPLRQFIFSEDLGALMVWALREYDSIEPIILSVPEEAEVTIKEAAMAVVEGMGYTGKVTFDTSKADGQYKKTACNDKLMKLNPNFKFTPFSAAVAKTCAWFEANYATARKGGH</sequence>
<dbReference type="Gene3D" id="3.40.50.720">
    <property type="entry name" value="NAD(P)-binding Rossmann-like Domain"/>
    <property type="match status" value="1"/>
</dbReference>